<sequence>MLPCLSVSLSRTKSFTVSLIAFSGATPISCGTRPRYNPSIPSCLITFLQQSHELRYATSPMKEPVR</sequence>
<organism evidence="1">
    <name type="scientific">Anopheles marajoara</name>
    <dbReference type="NCBI Taxonomy" id="58244"/>
    <lineage>
        <taxon>Eukaryota</taxon>
        <taxon>Metazoa</taxon>
        <taxon>Ecdysozoa</taxon>
        <taxon>Arthropoda</taxon>
        <taxon>Hexapoda</taxon>
        <taxon>Insecta</taxon>
        <taxon>Pterygota</taxon>
        <taxon>Neoptera</taxon>
        <taxon>Endopterygota</taxon>
        <taxon>Diptera</taxon>
        <taxon>Nematocera</taxon>
        <taxon>Culicoidea</taxon>
        <taxon>Culicidae</taxon>
        <taxon>Anophelinae</taxon>
        <taxon>Anopheles</taxon>
    </lineage>
</organism>
<dbReference type="EMBL" id="GGFJ01015010">
    <property type="protein sequence ID" value="MBW64151.1"/>
    <property type="molecule type" value="Transcribed_RNA"/>
</dbReference>
<reference evidence="1" key="1">
    <citation type="submission" date="2018-01" db="EMBL/GenBank/DDBJ databases">
        <title>An insight into the sialome of Amazonian anophelines.</title>
        <authorList>
            <person name="Ribeiro J.M."/>
            <person name="Scarpassa V."/>
            <person name="Calvo E."/>
        </authorList>
    </citation>
    <scope>NUCLEOTIDE SEQUENCE</scope>
    <source>
        <tissue evidence="1">Salivary glands</tissue>
    </source>
</reference>
<protein>
    <submittedName>
        <fullName evidence="1">Putative secreted protein</fullName>
    </submittedName>
</protein>
<evidence type="ECO:0000313" key="1">
    <source>
        <dbReference type="EMBL" id="MBW64151.1"/>
    </source>
</evidence>
<name>A0A2M4CG73_9DIPT</name>
<accession>A0A2M4CG73</accession>
<dbReference type="AlphaFoldDB" id="A0A2M4CG73"/>
<proteinExistence type="predicted"/>